<dbReference type="GO" id="GO:0006357">
    <property type="term" value="P:regulation of transcription by RNA polymerase II"/>
    <property type="evidence" value="ECO:0007669"/>
    <property type="project" value="TreeGrafter"/>
</dbReference>
<evidence type="ECO:0000313" key="4">
    <source>
        <dbReference type="EMBL" id="KIW21971.1"/>
    </source>
</evidence>
<feature type="region of interest" description="Disordered" evidence="2">
    <location>
        <begin position="52"/>
        <end position="128"/>
    </location>
</feature>
<dbReference type="GO" id="GO:0008270">
    <property type="term" value="F:zinc ion binding"/>
    <property type="evidence" value="ECO:0007669"/>
    <property type="project" value="UniProtKB-KW"/>
</dbReference>
<dbReference type="InterPro" id="IPR013087">
    <property type="entry name" value="Znf_C2H2_type"/>
</dbReference>
<evidence type="ECO:0000256" key="1">
    <source>
        <dbReference type="PROSITE-ProRule" id="PRU00042"/>
    </source>
</evidence>
<dbReference type="Gene3D" id="3.30.160.60">
    <property type="entry name" value="Classic Zinc Finger"/>
    <property type="match status" value="1"/>
</dbReference>
<dbReference type="STRING" id="569365.A0A0D1Z2Y8"/>
<keyword evidence="1" id="KW-0479">Metal-binding</keyword>
<name>A0A0D1Z2Y8_9EURO</name>
<evidence type="ECO:0000259" key="3">
    <source>
        <dbReference type="PROSITE" id="PS50157"/>
    </source>
</evidence>
<feature type="compositionally biased region" description="Low complexity" evidence="2">
    <location>
        <begin position="1"/>
        <end position="15"/>
    </location>
</feature>
<feature type="domain" description="C2H2-type" evidence="3">
    <location>
        <begin position="211"/>
        <end position="236"/>
    </location>
</feature>
<keyword evidence="1" id="KW-0862">Zinc</keyword>
<dbReference type="PANTHER" id="PTHR46179:SF19">
    <property type="entry name" value="C2H2 FINGER DOMAIN TRANSCRIPTION FACTOR (EUROFUNG)-RELATED"/>
    <property type="match status" value="1"/>
</dbReference>
<gene>
    <name evidence="4" type="ORF">PV07_12623</name>
</gene>
<dbReference type="PANTHER" id="PTHR46179">
    <property type="entry name" value="ZINC FINGER PROTEIN"/>
    <property type="match status" value="1"/>
</dbReference>
<dbReference type="PROSITE" id="PS50157">
    <property type="entry name" value="ZINC_FINGER_C2H2_2"/>
    <property type="match status" value="2"/>
</dbReference>
<dbReference type="InterPro" id="IPR036236">
    <property type="entry name" value="Znf_C2H2_sf"/>
</dbReference>
<dbReference type="GeneID" id="27351817"/>
<proteinExistence type="predicted"/>
<dbReference type="RefSeq" id="XP_016242187.1">
    <property type="nucleotide sequence ID" value="XM_016400165.1"/>
</dbReference>
<organism evidence="4 5">
    <name type="scientific">Cladophialophora immunda</name>
    <dbReference type="NCBI Taxonomy" id="569365"/>
    <lineage>
        <taxon>Eukaryota</taxon>
        <taxon>Fungi</taxon>
        <taxon>Dikarya</taxon>
        <taxon>Ascomycota</taxon>
        <taxon>Pezizomycotina</taxon>
        <taxon>Eurotiomycetes</taxon>
        <taxon>Chaetothyriomycetidae</taxon>
        <taxon>Chaetothyriales</taxon>
        <taxon>Herpotrichiellaceae</taxon>
        <taxon>Cladophialophora</taxon>
    </lineage>
</organism>
<evidence type="ECO:0000313" key="5">
    <source>
        <dbReference type="Proteomes" id="UP000054466"/>
    </source>
</evidence>
<keyword evidence="1" id="KW-0863">Zinc-finger</keyword>
<dbReference type="SMART" id="SM00355">
    <property type="entry name" value="ZnF_C2H2"/>
    <property type="match status" value="3"/>
</dbReference>
<reference evidence="4 5" key="1">
    <citation type="submission" date="2015-01" db="EMBL/GenBank/DDBJ databases">
        <title>The Genome Sequence of Cladophialophora immunda CBS83496.</title>
        <authorList>
            <consortium name="The Broad Institute Genomics Platform"/>
            <person name="Cuomo C."/>
            <person name="de Hoog S."/>
            <person name="Gorbushina A."/>
            <person name="Stielow B."/>
            <person name="Teixiera M."/>
            <person name="Abouelleil A."/>
            <person name="Chapman S.B."/>
            <person name="Priest M."/>
            <person name="Young S.K."/>
            <person name="Wortman J."/>
            <person name="Nusbaum C."/>
            <person name="Birren B."/>
        </authorList>
    </citation>
    <scope>NUCLEOTIDE SEQUENCE [LARGE SCALE GENOMIC DNA]</scope>
    <source>
        <strain evidence="4 5">CBS 83496</strain>
    </source>
</reference>
<dbReference type="Pfam" id="PF00096">
    <property type="entry name" value="zf-C2H2"/>
    <property type="match status" value="2"/>
</dbReference>
<accession>A0A0D1Z2Y8</accession>
<feature type="compositionally biased region" description="Low complexity" evidence="2">
    <location>
        <begin position="156"/>
        <end position="171"/>
    </location>
</feature>
<dbReference type="VEuPathDB" id="FungiDB:PV07_12623"/>
<dbReference type="PROSITE" id="PS00028">
    <property type="entry name" value="ZINC_FINGER_C2H2_1"/>
    <property type="match status" value="2"/>
</dbReference>
<dbReference type="EMBL" id="KN847070">
    <property type="protein sequence ID" value="KIW21971.1"/>
    <property type="molecule type" value="Genomic_DNA"/>
</dbReference>
<protein>
    <recommendedName>
        <fullName evidence="3">C2H2-type domain-containing protein</fullName>
    </recommendedName>
</protein>
<feature type="compositionally biased region" description="Low complexity" evidence="2">
    <location>
        <begin position="102"/>
        <end position="115"/>
    </location>
</feature>
<dbReference type="InterPro" id="IPR051061">
    <property type="entry name" value="Zinc_finger_trans_reg"/>
</dbReference>
<feature type="compositionally biased region" description="Polar residues" evidence="2">
    <location>
        <begin position="80"/>
        <end position="101"/>
    </location>
</feature>
<dbReference type="Proteomes" id="UP000054466">
    <property type="component" value="Unassembled WGS sequence"/>
</dbReference>
<keyword evidence="5" id="KW-1185">Reference proteome</keyword>
<evidence type="ECO:0000256" key="2">
    <source>
        <dbReference type="SAM" id="MobiDB-lite"/>
    </source>
</evidence>
<feature type="region of interest" description="Disordered" evidence="2">
    <location>
        <begin position="1"/>
        <end position="38"/>
    </location>
</feature>
<dbReference type="AlphaFoldDB" id="A0A0D1Z2Y8"/>
<dbReference type="HOGENOM" id="CLU_1175289_0_0_1"/>
<dbReference type="OrthoDB" id="7295497at2759"/>
<dbReference type="SUPFAM" id="SSF57667">
    <property type="entry name" value="beta-beta-alpha zinc fingers"/>
    <property type="match status" value="1"/>
</dbReference>
<feature type="region of interest" description="Disordered" evidence="2">
    <location>
        <begin position="148"/>
        <end position="180"/>
    </location>
</feature>
<sequence>MPTPTRRPTLQTQRTSISPKELMLDGHGVSDHSTPLFTADQVPSTVSTFETNRVPNLSAPDTAAGEPWIQIPPEHPFVSHTISTESTAGESSEPSSQQRPGPQTHTATPQQQHQALPRPVDTPSDSGTYSCPYQDCHLRFDTQVELKNHKKGHRPSSSGGASVVVRSSQAGPHRCDRINPGTGKPCNSIFSRPYDLTRHEDAIHNPCKEKFLCHSCARPFTRHDALTRHQRARHRG</sequence>
<feature type="domain" description="C2H2-type" evidence="3">
    <location>
        <begin position="129"/>
        <end position="158"/>
    </location>
</feature>
<dbReference type="GO" id="GO:0005634">
    <property type="term" value="C:nucleus"/>
    <property type="evidence" value="ECO:0007669"/>
    <property type="project" value="TreeGrafter"/>
</dbReference>